<dbReference type="SUPFAM" id="SSF50494">
    <property type="entry name" value="Trypsin-like serine proteases"/>
    <property type="match status" value="1"/>
</dbReference>
<dbReference type="GO" id="GO:0004252">
    <property type="term" value="F:serine-type endopeptidase activity"/>
    <property type="evidence" value="ECO:0007669"/>
    <property type="project" value="InterPro"/>
</dbReference>
<dbReference type="GO" id="GO:0006508">
    <property type="term" value="P:proteolysis"/>
    <property type="evidence" value="ECO:0007669"/>
    <property type="project" value="InterPro"/>
</dbReference>
<dbReference type="Pfam" id="PF13365">
    <property type="entry name" value="Trypsin_2"/>
    <property type="match status" value="1"/>
</dbReference>
<reference evidence="1" key="1">
    <citation type="journal article" date="2015" name="Nature">
        <title>Complex archaea that bridge the gap between prokaryotes and eukaryotes.</title>
        <authorList>
            <person name="Spang A."/>
            <person name="Saw J.H."/>
            <person name="Jorgensen S.L."/>
            <person name="Zaremba-Niedzwiedzka K."/>
            <person name="Martijn J."/>
            <person name="Lind A.E."/>
            <person name="van Eijk R."/>
            <person name="Schleper C."/>
            <person name="Guy L."/>
            <person name="Ettema T.J."/>
        </authorList>
    </citation>
    <scope>NUCLEOTIDE SEQUENCE</scope>
</reference>
<dbReference type="PANTHER" id="PTHR43019">
    <property type="entry name" value="SERINE ENDOPROTEASE DEGS"/>
    <property type="match status" value="1"/>
</dbReference>
<dbReference type="InterPro" id="IPR043504">
    <property type="entry name" value="Peptidase_S1_PA_chymotrypsin"/>
</dbReference>
<organism evidence="1">
    <name type="scientific">marine sediment metagenome</name>
    <dbReference type="NCBI Taxonomy" id="412755"/>
    <lineage>
        <taxon>unclassified sequences</taxon>
        <taxon>metagenomes</taxon>
        <taxon>ecological metagenomes</taxon>
    </lineage>
</organism>
<sequence>MKNATLILILFTIRSWQHYTSSVVLIEIDGRHTGSGFVVAPDLIITARHIVNKRGNYAVVLADGSKRNVQAIRISKEADCAVLLVRKTSFRPLILTTKIEVGQPIFVVGSPLNRKFFNYVTYGIVSKIDVIYSRFSGNPLIMIDAAANPGNSGGPVFDSSGKVIGIFIARYPHNCGLNFITPSIDIITLLEDWKDANENHEGRYQADEEQFTEEY</sequence>
<protein>
    <recommendedName>
        <fullName evidence="2">Serine protease</fullName>
    </recommendedName>
</protein>
<comment type="caution">
    <text evidence="1">The sequence shown here is derived from an EMBL/GenBank/DDBJ whole genome shotgun (WGS) entry which is preliminary data.</text>
</comment>
<dbReference type="Gene3D" id="2.40.10.10">
    <property type="entry name" value="Trypsin-like serine proteases"/>
    <property type="match status" value="2"/>
</dbReference>
<dbReference type="PRINTS" id="PR00834">
    <property type="entry name" value="PROTEASES2C"/>
</dbReference>
<dbReference type="PANTHER" id="PTHR43019:SF23">
    <property type="entry name" value="PROTEASE DO-LIKE 5, CHLOROPLASTIC"/>
    <property type="match status" value="1"/>
</dbReference>
<dbReference type="InterPro" id="IPR009003">
    <property type="entry name" value="Peptidase_S1_PA"/>
</dbReference>
<evidence type="ECO:0000313" key="1">
    <source>
        <dbReference type="EMBL" id="KKM21605.1"/>
    </source>
</evidence>
<dbReference type="EMBL" id="LAZR01013515">
    <property type="protein sequence ID" value="KKM21605.1"/>
    <property type="molecule type" value="Genomic_DNA"/>
</dbReference>
<dbReference type="InterPro" id="IPR001940">
    <property type="entry name" value="Peptidase_S1C"/>
</dbReference>
<evidence type="ECO:0008006" key="2">
    <source>
        <dbReference type="Google" id="ProtNLM"/>
    </source>
</evidence>
<proteinExistence type="predicted"/>
<gene>
    <name evidence="1" type="ORF">LCGC14_1633750</name>
</gene>
<dbReference type="AlphaFoldDB" id="A0A0F9L1I1"/>
<name>A0A0F9L1I1_9ZZZZ</name>
<accession>A0A0F9L1I1</accession>